<dbReference type="FunFam" id="3.10.20.810:FF:000001">
    <property type="entry name" value="Histidine biosynthesis bifunctional protein HisIE"/>
    <property type="match status" value="1"/>
</dbReference>
<reference evidence="13 14" key="1">
    <citation type="journal article" date="2016" name="Nat. Commun.">
        <title>Thousands of microbial genomes shed light on interconnected biogeochemical processes in an aquifer system.</title>
        <authorList>
            <person name="Anantharaman K."/>
            <person name="Brown C.T."/>
            <person name="Hug L.A."/>
            <person name="Sharon I."/>
            <person name="Castelle C.J."/>
            <person name="Probst A.J."/>
            <person name="Thomas B.C."/>
            <person name="Singh A."/>
            <person name="Wilkins M.J."/>
            <person name="Karaoz U."/>
            <person name="Brodie E.L."/>
            <person name="Williams K.H."/>
            <person name="Hubbard S.S."/>
            <person name="Banfield J.F."/>
        </authorList>
    </citation>
    <scope>NUCLEOTIDE SEQUENCE [LARGE SCALE GENOMIC DNA]</scope>
</reference>
<evidence type="ECO:0000256" key="7">
    <source>
        <dbReference type="ARBA" id="ARBA00022490"/>
    </source>
</evidence>
<feature type="binding site" evidence="11">
    <location>
        <position position="103"/>
    </location>
    <ligand>
        <name>Zn(2+)</name>
        <dbReference type="ChEBI" id="CHEBI:29105"/>
        <note>ligand shared between dimeric partners</note>
    </ligand>
</feature>
<dbReference type="Proteomes" id="UP000178379">
    <property type="component" value="Unassembled WGS sequence"/>
</dbReference>
<comment type="pathway">
    <text evidence="3 11">Amino-acid biosynthesis; L-histidine biosynthesis; L-histidine from 5-phospho-alpha-D-ribose 1-diphosphate: step 3/9.</text>
</comment>
<comment type="cofactor">
    <cofactor evidence="11">
        <name>Zn(2+)</name>
        <dbReference type="ChEBI" id="CHEBI:29105"/>
    </cofactor>
    <text evidence="11">Binds 1 zinc ion per subunit.</text>
</comment>
<name>A0A1F6T0W7_9PROT</name>
<dbReference type="GO" id="GO:0005737">
    <property type="term" value="C:cytoplasm"/>
    <property type="evidence" value="ECO:0007669"/>
    <property type="project" value="UniProtKB-SubCell"/>
</dbReference>
<evidence type="ECO:0000256" key="11">
    <source>
        <dbReference type="HAMAP-Rule" id="MF_01021"/>
    </source>
</evidence>
<accession>A0A1F6T0W7</accession>
<dbReference type="GO" id="GO:0004636">
    <property type="term" value="F:phosphoribosyl-ATP diphosphatase activity"/>
    <property type="evidence" value="ECO:0007669"/>
    <property type="project" value="UniProtKB-EC"/>
</dbReference>
<dbReference type="SUPFAM" id="SSF141734">
    <property type="entry name" value="HisI-like"/>
    <property type="match status" value="1"/>
</dbReference>
<comment type="function">
    <text evidence="11">Catalyzes the hydrolysis of the adenine ring of phosphoribosyl-AMP.</text>
</comment>
<feature type="binding site" evidence="11">
    <location>
        <position position="96"/>
    </location>
    <ligand>
        <name>Zn(2+)</name>
        <dbReference type="ChEBI" id="CHEBI:29105"/>
        <note>ligand shared between dimeric partners</note>
    </ligand>
</feature>
<comment type="similarity">
    <text evidence="11">Belongs to the PRA-CH family.</text>
</comment>
<comment type="catalytic activity">
    <reaction evidence="1 11">
        <text>1-(5-phospho-beta-D-ribosyl)-5'-AMP + H2O = 1-(5-phospho-beta-D-ribosyl)-5-[(5-phospho-beta-D-ribosylamino)methylideneamino]imidazole-4-carboxamide</text>
        <dbReference type="Rhea" id="RHEA:20049"/>
        <dbReference type="ChEBI" id="CHEBI:15377"/>
        <dbReference type="ChEBI" id="CHEBI:58435"/>
        <dbReference type="ChEBI" id="CHEBI:59457"/>
        <dbReference type="EC" id="3.5.4.19"/>
    </reaction>
</comment>
<keyword evidence="10 11" id="KW-0368">Histidine biosynthesis</keyword>
<keyword evidence="11" id="KW-0862">Zinc</keyword>
<evidence type="ECO:0000313" key="14">
    <source>
        <dbReference type="Proteomes" id="UP000178379"/>
    </source>
</evidence>
<feature type="binding site" evidence="11">
    <location>
        <position position="78"/>
    </location>
    <ligand>
        <name>Mg(2+)</name>
        <dbReference type="ChEBI" id="CHEBI:18420"/>
    </ligand>
</feature>
<dbReference type="GO" id="GO:0004635">
    <property type="term" value="F:phosphoribosyl-AMP cyclohydrolase activity"/>
    <property type="evidence" value="ECO:0007669"/>
    <property type="project" value="UniProtKB-UniRule"/>
</dbReference>
<protein>
    <recommendedName>
        <fullName evidence="11">Phosphoribosyl-AMP cyclohydrolase</fullName>
        <shortName evidence="11">PRA-CH</shortName>
        <ecNumber evidence="11">3.5.4.19</ecNumber>
    </recommendedName>
</protein>
<comment type="cofactor">
    <cofactor evidence="11">
        <name>Mg(2+)</name>
        <dbReference type="ChEBI" id="CHEBI:18420"/>
    </cofactor>
    <text evidence="11">Binds 1 Mg(2+) ion per subunit.</text>
</comment>
<keyword evidence="7 11" id="KW-0963">Cytoplasm</keyword>
<sequence length="130" mass="14754">MSASWLDEVKWDSAGLVPAIAQDAKTGRLLMQAWMNRAALATTVAEGRAVYWSRSRGKLWRKGEESGHVQQLREIRLDCDNDVVLLLVEQIGGIACHTGHERCFYRRLEGNRWIEVEPVIKSEQDIYGGK</sequence>
<feature type="binding site" evidence="11">
    <location>
        <position position="82"/>
    </location>
    <ligand>
        <name>Mg(2+)</name>
        <dbReference type="ChEBI" id="CHEBI:18420"/>
    </ligand>
</feature>
<feature type="domain" description="Phosphoribosyl-AMP cyclohydrolase" evidence="12">
    <location>
        <begin position="31"/>
        <end position="105"/>
    </location>
</feature>
<keyword evidence="11" id="KW-0479">Metal-binding</keyword>
<dbReference type="GO" id="GO:0000287">
    <property type="term" value="F:magnesium ion binding"/>
    <property type="evidence" value="ECO:0007669"/>
    <property type="project" value="UniProtKB-UniRule"/>
</dbReference>
<dbReference type="PANTHER" id="PTHR42945:SF1">
    <property type="entry name" value="HISTIDINE BIOSYNTHESIS BIFUNCTIONAL PROTEIN HIS7"/>
    <property type="match status" value="1"/>
</dbReference>
<evidence type="ECO:0000259" key="12">
    <source>
        <dbReference type="Pfam" id="PF01502"/>
    </source>
</evidence>
<evidence type="ECO:0000256" key="5">
    <source>
        <dbReference type="ARBA" id="ARBA00007731"/>
    </source>
</evidence>
<dbReference type="Pfam" id="PF01502">
    <property type="entry name" value="PRA-CH"/>
    <property type="match status" value="1"/>
</dbReference>
<keyword evidence="9 11" id="KW-0378">Hydrolase</keyword>
<proteinExistence type="inferred from homology"/>
<dbReference type="UniPathway" id="UPA00031">
    <property type="reaction ID" value="UER00008"/>
</dbReference>
<evidence type="ECO:0000256" key="8">
    <source>
        <dbReference type="ARBA" id="ARBA00022605"/>
    </source>
</evidence>
<dbReference type="STRING" id="1817756.A2140_05970"/>
<gene>
    <name evidence="11 13" type="primary">hisI</name>
    <name evidence="13" type="ORF">A2140_05970</name>
</gene>
<evidence type="ECO:0000256" key="6">
    <source>
        <dbReference type="ARBA" id="ARBA00008299"/>
    </source>
</evidence>
<evidence type="ECO:0000256" key="3">
    <source>
        <dbReference type="ARBA" id="ARBA00005169"/>
    </source>
</evidence>
<dbReference type="EMBL" id="MFSQ01000116">
    <property type="protein sequence ID" value="OGI38599.1"/>
    <property type="molecule type" value="Genomic_DNA"/>
</dbReference>
<evidence type="ECO:0000256" key="4">
    <source>
        <dbReference type="ARBA" id="ARBA00005204"/>
    </source>
</evidence>
<evidence type="ECO:0000313" key="13">
    <source>
        <dbReference type="EMBL" id="OGI38599.1"/>
    </source>
</evidence>
<dbReference type="GO" id="GO:0000105">
    <property type="term" value="P:L-histidine biosynthetic process"/>
    <property type="evidence" value="ECO:0007669"/>
    <property type="project" value="UniProtKB-UniRule"/>
</dbReference>
<comment type="caution">
    <text evidence="13">The sequence shown here is derived from an EMBL/GenBank/DDBJ whole genome shotgun (WGS) entry which is preliminary data.</text>
</comment>
<evidence type="ECO:0000256" key="1">
    <source>
        <dbReference type="ARBA" id="ARBA00000024"/>
    </source>
</evidence>
<dbReference type="EC" id="3.5.4.19" evidence="11"/>
<comment type="similarity">
    <text evidence="6">In the N-terminal section; belongs to the PRA-CH family.</text>
</comment>
<evidence type="ECO:0000256" key="9">
    <source>
        <dbReference type="ARBA" id="ARBA00022801"/>
    </source>
</evidence>
<dbReference type="InterPro" id="IPR026660">
    <property type="entry name" value="PRA-CH"/>
</dbReference>
<dbReference type="InterPro" id="IPR038019">
    <property type="entry name" value="PRib_AMP_CycHydrolase_sf"/>
</dbReference>
<dbReference type="AlphaFoldDB" id="A0A1F6T0W7"/>
<feature type="binding site" evidence="11">
    <location>
        <position position="79"/>
    </location>
    <ligand>
        <name>Zn(2+)</name>
        <dbReference type="ChEBI" id="CHEBI:29105"/>
        <note>ligand shared between dimeric partners</note>
    </ligand>
</feature>
<dbReference type="GO" id="GO:0008270">
    <property type="term" value="F:zinc ion binding"/>
    <property type="evidence" value="ECO:0007669"/>
    <property type="project" value="UniProtKB-UniRule"/>
</dbReference>
<dbReference type="Gene3D" id="3.10.20.810">
    <property type="entry name" value="Phosphoribosyl-AMP cyclohydrolase"/>
    <property type="match status" value="1"/>
</dbReference>
<evidence type="ECO:0000256" key="10">
    <source>
        <dbReference type="ARBA" id="ARBA00023102"/>
    </source>
</evidence>
<keyword evidence="8 11" id="KW-0028">Amino-acid biosynthesis</keyword>
<comment type="subcellular location">
    <subcellularLocation>
        <location evidence="11">Cytoplasm</location>
    </subcellularLocation>
</comment>
<comment type="catalytic activity">
    <reaction evidence="2">
        <text>1-(5-phospho-beta-D-ribosyl)-ATP + H2O = 1-(5-phospho-beta-D-ribosyl)-5'-AMP + diphosphate + H(+)</text>
        <dbReference type="Rhea" id="RHEA:22828"/>
        <dbReference type="ChEBI" id="CHEBI:15377"/>
        <dbReference type="ChEBI" id="CHEBI:15378"/>
        <dbReference type="ChEBI" id="CHEBI:33019"/>
        <dbReference type="ChEBI" id="CHEBI:59457"/>
        <dbReference type="ChEBI" id="CHEBI:73183"/>
        <dbReference type="EC" id="3.6.1.31"/>
    </reaction>
</comment>
<evidence type="ECO:0000256" key="2">
    <source>
        <dbReference type="ARBA" id="ARBA00001460"/>
    </source>
</evidence>
<dbReference type="InterPro" id="IPR002496">
    <property type="entry name" value="PRib_AMP_CycHydrolase_dom"/>
</dbReference>
<keyword evidence="11" id="KW-0460">Magnesium</keyword>
<dbReference type="HAMAP" id="MF_01021">
    <property type="entry name" value="HisI"/>
    <property type="match status" value="1"/>
</dbReference>
<dbReference type="NCBIfam" id="NF000768">
    <property type="entry name" value="PRK00051.1"/>
    <property type="match status" value="1"/>
</dbReference>
<feature type="binding site" evidence="11">
    <location>
        <position position="80"/>
    </location>
    <ligand>
        <name>Mg(2+)</name>
        <dbReference type="ChEBI" id="CHEBI:18420"/>
    </ligand>
</feature>
<comment type="pathway">
    <text evidence="4">Amino-acid biosynthesis; L-histidine biosynthesis; L-histidine from 5-phospho-alpha-D-ribose 1-diphosphate: step 2/9.</text>
</comment>
<comment type="similarity">
    <text evidence="5">In the C-terminal section; belongs to the PRA-PH family.</text>
</comment>
<comment type="subunit">
    <text evidence="11">Homodimer.</text>
</comment>
<dbReference type="PANTHER" id="PTHR42945">
    <property type="entry name" value="HISTIDINE BIOSYNTHESIS BIFUNCTIONAL PROTEIN"/>
    <property type="match status" value="1"/>
</dbReference>
<organism evidence="13 14">
    <name type="scientific">Candidatus Muproteobacteria bacterium RBG_16_62_13</name>
    <dbReference type="NCBI Taxonomy" id="1817756"/>
    <lineage>
        <taxon>Bacteria</taxon>
        <taxon>Pseudomonadati</taxon>
        <taxon>Pseudomonadota</taxon>
        <taxon>Candidatus Muproteobacteria</taxon>
    </lineage>
</organism>